<reference evidence="1 2" key="1">
    <citation type="journal article" date="2013" name="Int. J. Syst. Evol. Microbiol.">
        <title>Chryseobacterium angstadtii sp. nov., isolated from a newt tank.</title>
        <authorList>
            <person name="Kirk K.E."/>
            <person name="Hoffman J.A."/>
            <person name="Smith K.A."/>
            <person name="Strahan B.L."/>
            <person name="Failor K.C."/>
            <person name="Krebs J.E."/>
            <person name="Gale A.N."/>
            <person name="Do T.D."/>
            <person name="Sontag T.C."/>
            <person name="Batties A.M."/>
            <person name="Mistiszyn K."/>
            <person name="Newman J.D."/>
        </authorList>
    </citation>
    <scope>NUCLEOTIDE SEQUENCE [LARGE SCALE GENOMIC DNA]</scope>
    <source>
        <strain evidence="1 2">KM</strain>
    </source>
</reference>
<proteinExistence type="predicted"/>
<dbReference type="AlphaFoldDB" id="A0A0J7L6U5"/>
<name>A0A0J7L6U5_9FLAO</name>
<sequence>MPDYKKIFEDIIEMKFPDKRLKCSAILSKRTLTSLDIIILNDLLFGKKIANNQKFKSYDEATILTILKFQKKHNLSNVQLSKKFKISRNTISKWKIFFQKRIL</sequence>
<evidence type="ECO:0008006" key="3">
    <source>
        <dbReference type="Google" id="ProtNLM"/>
    </source>
</evidence>
<keyword evidence="2" id="KW-1185">Reference proteome</keyword>
<comment type="caution">
    <text evidence="1">The sequence shown here is derived from an EMBL/GenBank/DDBJ whole genome shotgun (WGS) entry which is preliminary data.</text>
</comment>
<gene>
    <name evidence="1" type="ORF">ACM46_11145</name>
</gene>
<dbReference type="PATRIC" id="fig|558151.6.peg.2357"/>
<dbReference type="GO" id="GO:0043565">
    <property type="term" value="F:sequence-specific DNA binding"/>
    <property type="evidence" value="ECO:0007669"/>
    <property type="project" value="InterPro"/>
</dbReference>
<protein>
    <recommendedName>
        <fullName evidence="3">Transposase</fullName>
    </recommendedName>
</protein>
<evidence type="ECO:0000313" key="2">
    <source>
        <dbReference type="Proteomes" id="UP000036261"/>
    </source>
</evidence>
<dbReference type="Proteomes" id="UP000036261">
    <property type="component" value="Unassembled WGS sequence"/>
</dbReference>
<organism evidence="1 2">
    <name type="scientific">Chryseobacterium angstadtii</name>
    <dbReference type="NCBI Taxonomy" id="558151"/>
    <lineage>
        <taxon>Bacteria</taxon>
        <taxon>Pseudomonadati</taxon>
        <taxon>Bacteroidota</taxon>
        <taxon>Flavobacteriia</taxon>
        <taxon>Flavobacteriales</taxon>
        <taxon>Weeksellaceae</taxon>
        <taxon>Chryseobacterium group</taxon>
        <taxon>Chryseobacterium</taxon>
    </lineage>
</organism>
<evidence type="ECO:0000313" key="1">
    <source>
        <dbReference type="EMBL" id="KMQ64780.1"/>
    </source>
</evidence>
<dbReference type="EMBL" id="LFND01000003">
    <property type="protein sequence ID" value="KMQ64780.1"/>
    <property type="molecule type" value="Genomic_DNA"/>
</dbReference>
<dbReference type="InterPro" id="IPR010921">
    <property type="entry name" value="Trp_repressor/repl_initiator"/>
</dbReference>
<accession>A0A0J7L6U5</accession>
<dbReference type="OrthoDB" id="1260127at2"/>
<dbReference type="SUPFAM" id="SSF48295">
    <property type="entry name" value="TrpR-like"/>
    <property type="match status" value="1"/>
</dbReference>